<dbReference type="Proteomes" id="UP000054776">
    <property type="component" value="Unassembled WGS sequence"/>
</dbReference>
<gene>
    <name evidence="1" type="ORF">T01_6827</name>
</gene>
<evidence type="ECO:0000313" key="1">
    <source>
        <dbReference type="EMBL" id="KRX85976.1"/>
    </source>
</evidence>
<protein>
    <submittedName>
        <fullName evidence="1">Uncharacterized protein</fullName>
    </submittedName>
</protein>
<comment type="caution">
    <text evidence="1">The sequence shown here is derived from an EMBL/GenBank/DDBJ whole genome shotgun (WGS) entry which is preliminary data.</text>
</comment>
<dbReference type="InParanoid" id="A0A0V0XDH5"/>
<sequence>MDCCQKIHIDEGLAITLPQSILASGKFWVAESWDVRFSFGYQRSEF</sequence>
<reference evidence="1 2" key="1">
    <citation type="submission" date="2015-01" db="EMBL/GenBank/DDBJ databases">
        <title>Evolution of Trichinella species and genotypes.</title>
        <authorList>
            <person name="Korhonen P.K."/>
            <person name="Edoardo P."/>
            <person name="Giuseppe L.R."/>
            <person name="Gasser R.B."/>
        </authorList>
    </citation>
    <scope>NUCLEOTIDE SEQUENCE [LARGE SCALE GENOMIC DNA]</scope>
    <source>
        <strain evidence="1">ISS3</strain>
    </source>
</reference>
<dbReference type="AlphaFoldDB" id="A0A0V0XDH5"/>
<evidence type="ECO:0000313" key="2">
    <source>
        <dbReference type="Proteomes" id="UP000054776"/>
    </source>
</evidence>
<keyword evidence="2" id="KW-1185">Reference proteome</keyword>
<accession>A0A0V0XDH5</accession>
<name>A0A0V0XDH5_TRISP</name>
<dbReference type="EMBL" id="JYDH01007535">
    <property type="protein sequence ID" value="KRX85976.1"/>
    <property type="molecule type" value="Genomic_DNA"/>
</dbReference>
<organism evidence="1 2">
    <name type="scientific">Trichinella spiralis</name>
    <name type="common">Trichina worm</name>
    <dbReference type="NCBI Taxonomy" id="6334"/>
    <lineage>
        <taxon>Eukaryota</taxon>
        <taxon>Metazoa</taxon>
        <taxon>Ecdysozoa</taxon>
        <taxon>Nematoda</taxon>
        <taxon>Enoplea</taxon>
        <taxon>Dorylaimia</taxon>
        <taxon>Trichinellida</taxon>
        <taxon>Trichinellidae</taxon>
        <taxon>Trichinella</taxon>
    </lineage>
</organism>
<proteinExistence type="predicted"/>